<dbReference type="EMBL" id="JBHSDC010000029">
    <property type="protein sequence ID" value="MFC4233215.1"/>
    <property type="molecule type" value="Genomic_DNA"/>
</dbReference>
<feature type="domain" description="Thioredoxin" evidence="2">
    <location>
        <begin position="3"/>
        <end position="144"/>
    </location>
</feature>
<reference evidence="4" key="1">
    <citation type="journal article" date="2019" name="Int. J. Syst. Evol. Microbiol.">
        <title>The Global Catalogue of Microorganisms (GCM) 10K type strain sequencing project: providing services to taxonomists for standard genome sequencing and annotation.</title>
        <authorList>
            <consortium name="The Broad Institute Genomics Platform"/>
            <consortium name="The Broad Institute Genome Sequencing Center for Infectious Disease"/>
            <person name="Wu L."/>
            <person name="Ma J."/>
        </authorList>
    </citation>
    <scope>NUCLEOTIDE SEQUENCE [LARGE SCALE GENOMIC DNA]</scope>
    <source>
        <strain evidence="4">CECT 8010</strain>
    </source>
</reference>
<dbReference type="PROSITE" id="PS51352">
    <property type="entry name" value="THIOREDOXIN_2"/>
    <property type="match status" value="1"/>
</dbReference>
<dbReference type="CDD" id="cd02947">
    <property type="entry name" value="TRX_family"/>
    <property type="match status" value="1"/>
</dbReference>
<evidence type="ECO:0000256" key="1">
    <source>
        <dbReference type="SAM" id="SignalP"/>
    </source>
</evidence>
<comment type="caution">
    <text evidence="3">The sequence shown here is derived from an EMBL/GenBank/DDBJ whole genome shotgun (WGS) entry which is preliminary data.</text>
</comment>
<dbReference type="SUPFAM" id="SSF52833">
    <property type="entry name" value="Thioredoxin-like"/>
    <property type="match status" value="1"/>
</dbReference>
<dbReference type="RefSeq" id="WP_379015405.1">
    <property type="nucleotide sequence ID" value="NZ_JBHSDC010000029.1"/>
</dbReference>
<dbReference type="Gene3D" id="3.40.30.10">
    <property type="entry name" value="Glutaredoxin"/>
    <property type="match status" value="1"/>
</dbReference>
<proteinExistence type="predicted"/>
<dbReference type="Pfam" id="PF13899">
    <property type="entry name" value="Thioredoxin_7"/>
    <property type="match status" value="1"/>
</dbReference>
<organism evidence="3 4">
    <name type="scientific">Parasediminibacterium paludis</name>
    <dbReference type="NCBI Taxonomy" id="908966"/>
    <lineage>
        <taxon>Bacteria</taxon>
        <taxon>Pseudomonadati</taxon>
        <taxon>Bacteroidota</taxon>
        <taxon>Chitinophagia</taxon>
        <taxon>Chitinophagales</taxon>
        <taxon>Chitinophagaceae</taxon>
        <taxon>Parasediminibacterium</taxon>
    </lineage>
</organism>
<evidence type="ECO:0000259" key="2">
    <source>
        <dbReference type="PROSITE" id="PS51352"/>
    </source>
</evidence>
<dbReference type="Proteomes" id="UP001595906">
    <property type="component" value="Unassembled WGS sequence"/>
</dbReference>
<name>A0ABV8Q255_9BACT</name>
<feature type="signal peptide" evidence="1">
    <location>
        <begin position="1"/>
        <end position="18"/>
    </location>
</feature>
<evidence type="ECO:0000313" key="4">
    <source>
        <dbReference type="Proteomes" id="UP001595906"/>
    </source>
</evidence>
<dbReference type="InterPro" id="IPR013766">
    <property type="entry name" value="Thioredoxin_domain"/>
</dbReference>
<accession>A0ABV8Q255</accession>
<keyword evidence="1" id="KW-0732">Signal</keyword>
<dbReference type="InterPro" id="IPR036249">
    <property type="entry name" value="Thioredoxin-like_sf"/>
</dbReference>
<feature type="chain" id="PRO_5047264071" evidence="1">
    <location>
        <begin position="19"/>
        <end position="148"/>
    </location>
</feature>
<protein>
    <submittedName>
        <fullName evidence="3">Thioredoxin family protein</fullName>
    </submittedName>
</protein>
<sequence length="148" mass="16680">MKRIVATIVLFVSLSAFTNWQHNLNDAFAQAQKEHKYVLLNFSGSDWCGPCIKMHRDIFDNPIFEKYASTELVLVNADFPRQKKNQLSSAQQAINNSIADKYNTQGSFPLTVLLNDKGKVVKSWDGYPKATINEFIADIAAAIDTDKH</sequence>
<evidence type="ECO:0000313" key="3">
    <source>
        <dbReference type="EMBL" id="MFC4233215.1"/>
    </source>
</evidence>
<keyword evidence="4" id="KW-1185">Reference proteome</keyword>
<gene>
    <name evidence="3" type="ORF">ACFOW1_15040</name>
</gene>